<proteinExistence type="predicted"/>
<evidence type="ECO:0000256" key="1">
    <source>
        <dbReference type="SAM" id="MobiDB-lite"/>
    </source>
</evidence>
<gene>
    <name evidence="3" type="ORF">KSS94_20100</name>
</gene>
<organism evidence="3 4">
    <name type="scientific">Pseudomonas fakonensis</name>
    <dbReference type="NCBI Taxonomy" id="2842355"/>
    <lineage>
        <taxon>Bacteria</taxon>
        <taxon>Pseudomonadati</taxon>
        <taxon>Pseudomonadota</taxon>
        <taxon>Gammaproteobacteria</taxon>
        <taxon>Pseudomonadales</taxon>
        <taxon>Pseudomonadaceae</taxon>
        <taxon>Pseudomonas</taxon>
    </lineage>
</organism>
<dbReference type="RefSeq" id="WP_217839820.1">
    <property type="nucleotide sequence ID" value="NZ_CP077076.1"/>
</dbReference>
<keyword evidence="2" id="KW-0472">Membrane</keyword>
<keyword evidence="4" id="KW-1185">Reference proteome</keyword>
<feature type="region of interest" description="Disordered" evidence="1">
    <location>
        <begin position="140"/>
        <end position="169"/>
    </location>
</feature>
<feature type="compositionally biased region" description="Basic and acidic residues" evidence="1">
    <location>
        <begin position="142"/>
        <end position="156"/>
    </location>
</feature>
<keyword evidence="2" id="KW-0812">Transmembrane</keyword>
<reference evidence="3" key="1">
    <citation type="journal article" date="2021" name="Microorganisms">
        <title>The Ever-Expanding Pseudomonas Genus: Description of 43 New Species and Partition of the Pseudomonas putida Group.</title>
        <authorList>
            <person name="Girard L."/>
            <person name="Lood C."/>
            <person name="Hofte M."/>
            <person name="Vandamme P."/>
            <person name="Rokni-Zadeh H."/>
            <person name="van Noort V."/>
            <person name="Lavigne R."/>
            <person name="De Mot R."/>
        </authorList>
    </citation>
    <scope>NUCLEOTIDE SEQUENCE</scope>
    <source>
        <strain evidence="3">COW40</strain>
    </source>
</reference>
<feature type="transmembrane region" description="Helical" evidence="2">
    <location>
        <begin position="86"/>
        <end position="107"/>
    </location>
</feature>
<evidence type="ECO:0000313" key="4">
    <source>
        <dbReference type="Proteomes" id="UP001046350"/>
    </source>
</evidence>
<evidence type="ECO:0000313" key="3">
    <source>
        <dbReference type="EMBL" id="QXH50230.1"/>
    </source>
</evidence>
<protein>
    <submittedName>
        <fullName evidence="3">MFS transporter</fullName>
    </submittedName>
</protein>
<name>A0ABX8N2T0_9PSED</name>
<sequence length="169" mass="19173">MTEHDYLLAWGLYAVAALGCLLVAFKFTGWMWRWLREPLRVIVAVLLLSPTIVDPVKESFAPAIAITALDVAFKVGNNAWRAASDLAMYGMFAFALYIVFVLIRWPLEKRARERRMQREAAAKRQAQEDDEVMVEAPVAAARQDRYREEPAAEPVRRSGPGQGRVEPRL</sequence>
<accession>A0ABX8N2T0</accession>
<evidence type="ECO:0000256" key="2">
    <source>
        <dbReference type="SAM" id="Phobius"/>
    </source>
</evidence>
<dbReference type="EMBL" id="CP077076">
    <property type="protein sequence ID" value="QXH50230.1"/>
    <property type="molecule type" value="Genomic_DNA"/>
</dbReference>
<keyword evidence="2" id="KW-1133">Transmembrane helix</keyword>
<feature type="transmembrane region" description="Helical" evidence="2">
    <location>
        <begin position="6"/>
        <end position="25"/>
    </location>
</feature>
<dbReference type="Proteomes" id="UP001046350">
    <property type="component" value="Chromosome"/>
</dbReference>